<dbReference type="GeneID" id="100907658"/>
<evidence type="ECO:0000256" key="1">
    <source>
        <dbReference type="SAM" id="MobiDB-lite"/>
    </source>
</evidence>
<protein>
    <submittedName>
        <fullName evidence="6">Calcium homeostasis endoplasmic reticulum protein</fullName>
    </submittedName>
</protein>
<dbReference type="InterPro" id="IPR008942">
    <property type="entry name" value="ENTH_VHS"/>
</dbReference>
<dbReference type="Pfam" id="PF04818">
    <property type="entry name" value="CID"/>
    <property type="match status" value="1"/>
</dbReference>
<dbReference type="SMART" id="SM00443">
    <property type="entry name" value="G_patch"/>
    <property type="match status" value="1"/>
</dbReference>
<evidence type="ECO:0000259" key="2">
    <source>
        <dbReference type="PROSITE" id="PS50128"/>
    </source>
</evidence>
<dbReference type="PROSITE" id="PS50128">
    <property type="entry name" value="SURP"/>
    <property type="match status" value="1"/>
</dbReference>
<dbReference type="InterPro" id="IPR056721">
    <property type="entry name" value="DUF7819"/>
</dbReference>
<feature type="domain" description="SURP motif" evidence="2">
    <location>
        <begin position="10"/>
        <end position="52"/>
    </location>
</feature>
<dbReference type="GO" id="GO:0006874">
    <property type="term" value="P:intracellular calcium ion homeostasis"/>
    <property type="evidence" value="ECO:0007669"/>
    <property type="project" value="TreeGrafter"/>
</dbReference>
<evidence type="ECO:0000313" key="6">
    <source>
        <dbReference type="RefSeq" id="XP_028967014.1"/>
    </source>
</evidence>
<evidence type="ECO:0000313" key="5">
    <source>
        <dbReference type="Proteomes" id="UP000694867"/>
    </source>
</evidence>
<dbReference type="Pfam" id="PF01805">
    <property type="entry name" value="Surp"/>
    <property type="match status" value="1"/>
</dbReference>
<reference evidence="6" key="1">
    <citation type="submission" date="2025-08" db="UniProtKB">
        <authorList>
            <consortium name="RefSeq"/>
        </authorList>
    </citation>
    <scope>IDENTIFICATION</scope>
</reference>
<dbReference type="GO" id="GO:0048471">
    <property type="term" value="C:perinuclear region of cytoplasm"/>
    <property type="evidence" value="ECO:0007669"/>
    <property type="project" value="TreeGrafter"/>
</dbReference>
<dbReference type="Pfam" id="PF25127">
    <property type="entry name" value="DUF7819"/>
    <property type="match status" value="1"/>
</dbReference>
<dbReference type="SMART" id="SM00648">
    <property type="entry name" value="SWAP"/>
    <property type="match status" value="1"/>
</dbReference>
<dbReference type="InterPro" id="IPR000061">
    <property type="entry name" value="Surp"/>
</dbReference>
<feature type="compositionally biased region" description="Pro residues" evidence="1">
    <location>
        <begin position="111"/>
        <end position="135"/>
    </location>
</feature>
<proteinExistence type="predicted"/>
<dbReference type="RefSeq" id="XP_028967014.1">
    <property type="nucleotide sequence ID" value="XM_029111181.1"/>
</dbReference>
<accession>A0AAJ7SEG7</accession>
<feature type="compositionally biased region" description="Basic residues" evidence="1">
    <location>
        <begin position="666"/>
        <end position="678"/>
    </location>
</feature>
<dbReference type="KEGG" id="goe:100907658"/>
<dbReference type="Gene3D" id="1.25.40.90">
    <property type="match status" value="1"/>
</dbReference>
<dbReference type="AlphaFoldDB" id="A0AAJ7SEG7"/>
<feature type="compositionally biased region" description="Pro residues" evidence="1">
    <location>
        <begin position="628"/>
        <end position="644"/>
    </location>
</feature>
<dbReference type="PROSITE" id="PS51391">
    <property type="entry name" value="CID"/>
    <property type="match status" value="1"/>
</dbReference>
<dbReference type="InterPro" id="IPR006569">
    <property type="entry name" value="CID_dom"/>
</dbReference>
<organism evidence="5 6">
    <name type="scientific">Galendromus occidentalis</name>
    <name type="common">western predatory mite</name>
    <dbReference type="NCBI Taxonomy" id="34638"/>
    <lineage>
        <taxon>Eukaryota</taxon>
        <taxon>Metazoa</taxon>
        <taxon>Ecdysozoa</taxon>
        <taxon>Arthropoda</taxon>
        <taxon>Chelicerata</taxon>
        <taxon>Arachnida</taxon>
        <taxon>Acari</taxon>
        <taxon>Parasitiformes</taxon>
        <taxon>Mesostigmata</taxon>
        <taxon>Gamasina</taxon>
        <taxon>Phytoseioidea</taxon>
        <taxon>Phytoseiidae</taxon>
        <taxon>Typhlodrominae</taxon>
        <taxon>Galendromus</taxon>
    </lineage>
</organism>
<dbReference type="Pfam" id="PF01585">
    <property type="entry name" value="G-patch"/>
    <property type="match status" value="1"/>
</dbReference>
<dbReference type="SUPFAM" id="SSF48464">
    <property type="entry name" value="ENTH/VHS domain"/>
    <property type="match status" value="1"/>
</dbReference>
<dbReference type="Gene3D" id="1.10.10.790">
    <property type="entry name" value="Surp module"/>
    <property type="match status" value="1"/>
</dbReference>
<feature type="compositionally biased region" description="Low complexity" evidence="1">
    <location>
        <begin position="76"/>
        <end position="89"/>
    </location>
</feature>
<feature type="domain" description="G-patch" evidence="3">
    <location>
        <begin position="701"/>
        <end position="750"/>
    </location>
</feature>
<dbReference type="GO" id="GO:0003723">
    <property type="term" value="F:RNA binding"/>
    <property type="evidence" value="ECO:0007669"/>
    <property type="project" value="InterPro"/>
</dbReference>
<feature type="compositionally biased region" description="Basic and acidic residues" evidence="1">
    <location>
        <begin position="596"/>
        <end position="619"/>
    </location>
</feature>
<name>A0AAJ7SEG7_9ACAR</name>
<gene>
    <name evidence="6" type="primary">LOC100907658</name>
</gene>
<dbReference type="Proteomes" id="UP000694867">
    <property type="component" value="Unplaced"/>
</dbReference>
<evidence type="ECO:0000259" key="4">
    <source>
        <dbReference type="PROSITE" id="PS51391"/>
    </source>
</evidence>
<dbReference type="CTD" id="3346235"/>
<dbReference type="PROSITE" id="PS50174">
    <property type="entry name" value="G_PATCH"/>
    <property type="match status" value="1"/>
</dbReference>
<dbReference type="InterPro" id="IPR000467">
    <property type="entry name" value="G_patch_dom"/>
</dbReference>
<dbReference type="GO" id="GO:0006396">
    <property type="term" value="P:RNA processing"/>
    <property type="evidence" value="ECO:0007669"/>
    <property type="project" value="InterPro"/>
</dbReference>
<feature type="domain" description="CID" evidence="4">
    <location>
        <begin position="206"/>
        <end position="346"/>
    </location>
</feature>
<feature type="region of interest" description="Disordered" evidence="1">
    <location>
        <begin position="76"/>
        <end position="145"/>
    </location>
</feature>
<feature type="compositionally biased region" description="Basic and acidic residues" evidence="1">
    <location>
        <begin position="645"/>
        <end position="659"/>
    </location>
</feature>
<feature type="region of interest" description="Disordered" evidence="1">
    <location>
        <begin position="574"/>
        <end position="700"/>
    </location>
</feature>
<keyword evidence="5" id="KW-1185">Reference proteome</keyword>
<sequence>MEPPAELRNIIGKLAQFVARNGSVFEEMTKQKQRNNPKFEFLFGGPFHQYYIRQVKAQQASKLRFIKIQNQVKAPLIRSPPSSSSQSHGPPEPWVEGPAWAAPGPSGNVLAPPPGPPPALVPPPMPPLAGPPMPPGAEWGPLAAPCHPSEAVQSIQKQIQECQTQIQQSEANLAAQHGCLMQQQQRALDDAIREAVCQKNASWAQDAGLDLADFDRKLTAVMEQCTKEAIAHGKSWILSRATNAMRAHCVCQHLLRRCMDVGIPFDHKLHIVYLVNDLLHHCQRKGIDLMSPALKEIAVPLFCSALNEAPSEKVCKLEKLRNLWAANQYFDESTIAQLNDPVTSMANYQARLLAENSEVSQKVSADIQTKYTSYQKQHMEFVAHLTQQIARLQVDLQAEELRTQEPPTPATPIPPIPVPSISPIAPAAPPQWRSSAAAETNGLRTYAERREGEQMMYAGSSDYAERREPSEYPPSYEYNYIQPEVMPESFVPDLPYYKLPAGLMVPLVKLSDCTYEPIDAKDLRLPPKLPPSEHLLAALDAFYAPPTHERPRNSEGWEQLGLYEYFKAKNSAKSERYKSASVPVDGYTSAGDSEDEQQRVEEVERTERNRRIAEREARRVSRRRFRETPPPDAEPPSMSPSPPPSRRDAGDSSSPERSRYAQQGPSRRRNISPSRRRSLSPEVRPSFGMQPSVAAPTRLDESNKGHQLLKKMGWGGAGLGATEQGIAEPIKGGEIRDRSEMYRGVGMSTSSEDMYEMYRKNRGQQFISRMRGDGR</sequence>
<dbReference type="PANTHER" id="PTHR12323">
    <property type="entry name" value="SR-RELATED CTD ASSOCIATED FACTOR 6"/>
    <property type="match status" value="1"/>
</dbReference>
<evidence type="ECO:0000259" key="3">
    <source>
        <dbReference type="PROSITE" id="PS50174"/>
    </source>
</evidence>
<dbReference type="PANTHER" id="PTHR12323:SF0">
    <property type="entry name" value="CALCIUM HOMEOSTASIS ENDOPLASMIC RETICULUM PROTEIN"/>
    <property type="match status" value="1"/>
</dbReference>
<dbReference type="InterPro" id="IPR035967">
    <property type="entry name" value="SWAP/Surp_sf"/>
</dbReference>
<dbReference type="SUPFAM" id="SSF109905">
    <property type="entry name" value="Surp module (SWAP domain)"/>
    <property type="match status" value="1"/>
</dbReference>